<keyword evidence="3" id="KW-0812">Transmembrane</keyword>
<evidence type="ECO:0000313" key="8">
    <source>
        <dbReference type="Proteomes" id="UP000437575"/>
    </source>
</evidence>
<sequence>MGNIRKTDSKKRIRSAFIQILANKGFDKVSVSEITRLAKINRGTFYLNYIDKFDLLDEIEREFFSDIKEILLQKNKIADHRTIFSNNQILDIIYYLEENSELISALVNSNLKNEMQEKFKILLTDIFIQLHVNVDSPKMDKDYAFEIYFGSIATIFIFWIQKGMAETPQELLDIINAYRKLAPLDIFE</sequence>
<evidence type="ECO:0000313" key="6">
    <source>
        <dbReference type="EMBL" id="MSE07105.1"/>
    </source>
</evidence>
<gene>
    <name evidence="7" type="ORF">GKC33_10605</name>
    <name evidence="5" type="ORF">GKC34_03260</name>
    <name evidence="6" type="ORF">GKC34_15705</name>
</gene>
<dbReference type="Proteomes" id="UP000467635">
    <property type="component" value="Unassembled WGS sequence"/>
</dbReference>
<keyword evidence="3" id="KW-0472">Membrane</keyword>
<dbReference type="AlphaFoldDB" id="A0A6A8LRP0"/>
<dbReference type="Gene3D" id="1.10.357.10">
    <property type="entry name" value="Tetracycline Repressor, domain 2"/>
    <property type="match status" value="1"/>
</dbReference>
<dbReference type="InterPro" id="IPR009057">
    <property type="entry name" value="Homeodomain-like_sf"/>
</dbReference>
<name>A0A6A8LRP0_9LACO</name>
<feature type="domain" description="HTH tetR-type" evidence="4">
    <location>
        <begin position="7"/>
        <end position="67"/>
    </location>
</feature>
<accession>A0A6A8LRP0</accession>
<keyword evidence="6" id="KW-0614">Plasmid</keyword>
<protein>
    <submittedName>
        <fullName evidence="5">TetR family transcriptional regulator</fullName>
    </submittedName>
</protein>
<comment type="caution">
    <text evidence="5">The sequence shown here is derived from an EMBL/GenBank/DDBJ whole genome shotgun (WGS) entry which is preliminary data.</text>
</comment>
<dbReference type="GO" id="GO:0003677">
    <property type="term" value="F:DNA binding"/>
    <property type="evidence" value="ECO:0007669"/>
    <property type="project" value="UniProtKB-UniRule"/>
</dbReference>
<organism evidence="5 8">
    <name type="scientific">Ligilactobacillus salivarius</name>
    <dbReference type="NCBI Taxonomy" id="1624"/>
    <lineage>
        <taxon>Bacteria</taxon>
        <taxon>Bacillati</taxon>
        <taxon>Bacillota</taxon>
        <taxon>Bacilli</taxon>
        <taxon>Lactobacillales</taxon>
        <taxon>Lactobacillaceae</taxon>
        <taxon>Ligilactobacillus</taxon>
    </lineage>
</organism>
<proteinExistence type="predicted"/>
<dbReference type="PANTHER" id="PTHR43479">
    <property type="entry name" value="ACREF/ENVCD OPERON REPRESSOR-RELATED"/>
    <property type="match status" value="1"/>
</dbReference>
<geneLocation type="plasmid" evidence="6">
    <name>unnamed13</name>
</geneLocation>
<feature type="transmembrane region" description="Helical" evidence="3">
    <location>
        <begin position="143"/>
        <end position="161"/>
    </location>
</feature>
<dbReference type="EMBL" id="WKKZ01000075">
    <property type="protein sequence ID" value="MSE04880.1"/>
    <property type="molecule type" value="Genomic_DNA"/>
</dbReference>
<dbReference type="InterPro" id="IPR050624">
    <property type="entry name" value="HTH-type_Tx_Regulator"/>
</dbReference>
<evidence type="ECO:0000313" key="9">
    <source>
        <dbReference type="Proteomes" id="UP000467635"/>
    </source>
</evidence>
<reference evidence="8 9" key="1">
    <citation type="submission" date="2019-11" db="EMBL/GenBank/DDBJ databases">
        <title>Draft Genome Sequence of Plant Growth-Promoting Rhizosphere-Associated Bacteria.</title>
        <authorList>
            <person name="Vasilyev I.Y."/>
            <person name="Radchenko V."/>
            <person name="Ilnitskaya E.V."/>
        </authorList>
    </citation>
    <scope>NUCLEOTIDE SEQUENCE [LARGE SCALE GENOMIC DNA]</scope>
    <source>
        <strain evidence="7 9">VRA_01-1sq_f</strain>
        <strain evidence="5 8">VRA_1sq_f</strain>
        <plasmid evidence="6">unnamed13</plasmid>
    </source>
</reference>
<evidence type="ECO:0000259" key="4">
    <source>
        <dbReference type="PROSITE" id="PS50977"/>
    </source>
</evidence>
<dbReference type="InterPro" id="IPR001647">
    <property type="entry name" value="HTH_TetR"/>
</dbReference>
<dbReference type="Pfam" id="PF00440">
    <property type="entry name" value="TetR_N"/>
    <property type="match status" value="1"/>
</dbReference>
<evidence type="ECO:0000256" key="3">
    <source>
        <dbReference type="SAM" id="Phobius"/>
    </source>
</evidence>
<dbReference type="EMBL" id="WKKX01000629">
    <property type="protein sequence ID" value="MSE09124.1"/>
    <property type="molecule type" value="Genomic_DNA"/>
</dbReference>
<evidence type="ECO:0000313" key="7">
    <source>
        <dbReference type="EMBL" id="MSE09124.1"/>
    </source>
</evidence>
<dbReference type="EMBL" id="WKKZ01001613">
    <property type="protein sequence ID" value="MSE07105.1"/>
    <property type="molecule type" value="Genomic_DNA"/>
</dbReference>
<dbReference type="Proteomes" id="UP000437575">
    <property type="component" value="Unassembled WGS sequence"/>
</dbReference>
<evidence type="ECO:0000256" key="1">
    <source>
        <dbReference type="ARBA" id="ARBA00023125"/>
    </source>
</evidence>
<dbReference type="Pfam" id="PF14278">
    <property type="entry name" value="TetR_C_8"/>
    <property type="match status" value="1"/>
</dbReference>
<dbReference type="PANTHER" id="PTHR43479:SF7">
    <property type="entry name" value="TETR-FAMILY TRANSCRIPTIONAL REGULATOR"/>
    <property type="match status" value="1"/>
</dbReference>
<feature type="DNA-binding region" description="H-T-H motif" evidence="2">
    <location>
        <begin position="30"/>
        <end position="49"/>
    </location>
</feature>
<keyword evidence="3" id="KW-1133">Transmembrane helix</keyword>
<evidence type="ECO:0000256" key="2">
    <source>
        <dbReference type="PROSITE-ProRule" id="PRU00335"/>
    </source>
</evidence>
<dbReference type="SUPFAM" id="SSF46689">
    <property type="entry name" value="Homeodomain-like"/>
    <property type="match status" value="1"/>
</dbReference>
<evidence type="ECO:0000313" key="5">
    <source>
        <dbReference type="EMBL" id="MSE04880.1"/>
    </source>
</evidence>
<dbReference type="PROSITE" id="PS50977">
    <property type="entry name" value="HTH_TETR_2"/>
    <property type="match status" value="1"/>
</dbReference>
<keyword evidence="1 2" id="KW-0238">DNA-binding</keyword>
<dbReference type="InterPro" id="IPR039532">
    <property type="entry name" value="TetR_C_Firmicutes"/>
</dbReference>